<proteinExistence type="predicted"/>
<evidence type="ECO:0000313" key="3">
    <source>
        <dbReference type="Proteomes" id="UP000324222"/>
    </source>
</evidence>
<sequence length="226" mass="25186">MAELQLVFSRASLHLKLTLVPSHISDSTLRHARPMAVLLKVPSHPPHGPPRLWSCSCCSCGCCVSCFGCSALLQGPDRQGEGFEFSAAAVLPSSPRGVRKREEGHKEGRESRHAARLLKIPQRRTSPLGLALQTLVRIIRVQPRVITMSEFLAMRLSLQQVHCACLPAWRSSRTSATSPLWDREPQSGEVRVCKRRRITYMKQESHSASSDPATLTRQHTLTLERP</sequence>
<dbReference type="EMBL" id="VSRR010002847">
    <property type="protein sequence ID" value="MPC33503.1"/>
    <property type="molecule type" value="Genomic_DNA"/>
</dbReference>
<feature type="compositionally biased region" description="Polar residues" evidence="1">
    <location>
        <begin position="206"/>
        <end position="226"/>
    </location>
</feature>
<dbReference type="Proteomes" id="UP000324222">
    <property type="component" value="Unassembled WGS sequence"/>
</dbReference>
<evidence type="ECO:0000256" key="1">
    <source>
        <dbReference type="SAM" id="MobiDB-lite"/>
    </source>
</evidence>
<protein>
    <submittedName>
        <fullName evidence="2">Uncharacterized protein</fullName>
    </submittedName>
</protein>
<organism evidence="2 3">
    <name type="scientific">Portunus trituberculatus</name>
    <name type="common">Swimming crab</name>
    <name type="synonym">Neptunus trituberculatus</name>
    <dbReference type="NCBI Taxonomy" id="210409"/>
    <lineage>
        <taxon>Eukaryota</taxon>
        <taxon>Metazoa</taxon>
        <taxon>Ecdysozoa</taxon>
        <taxon>Arthropoda</taxon>
        <taxon>Crustacea</taxon>
        <taxon>Multicrustacea</taxon>
        <taxon>Malacostraca</taxon>
        <taxon>Eumalacostraca</taxon>
        <taxon>Eucarida</taxon>
        <taxon>Decapoda</taxon>
        <taxon>Pleocyemata</taxon>
        <taxon>Brachyura</taxon>
        <taxon>Eubrachyura</taxon>
        <taxon>Portunoidea</taxon>
        <taxon>Portunidae</taxon>
        <taxon>Portuninae</taxon>
        <taxon>Portunus</taxon>
    </lineage>
</organism>
<reference evidence="2 3" key="1">
    <citation type="submission" date="2019-05" db="EMBL/GenBank/DDBJ databases">
        <title>Another draft genome of Portunus trituberculatus and its Hox gene families provides insights of decapod evolution.</title>
        <authorList>
            <person name="Jeong J.-H."/>
            <person name="Song I."/>
            <person name="Kim S."/>
            <person name="Choi T."/>
            <person name="Kim D."/>
            <person name="Ryu S."/>
            <person name="Kim W."/>
        </authorList>
    </citation>
    <scope>NUCLEOTIDE SEQUENCE [LARGE SCALE GENOMIC DNA]</scope>
    <source>
        <tissue evidence="2">Muscle</tissue>
    </source>
</reference>
<feature type="region of interest" description="Disordered" evidence="1">
    <location>
        <begin position="201"/>
        <end position="226"/>
    </location>
</feature>
<accession>A0A5B7EKD3</accession>
<evidence type="ECO:0000313" key="2">
    <source>
        <dbReference type="EMBL" id="MPC33503.1"/>
    </source>
</evidence>
<dbReference type="AlphaFoldDB" id="A0A5B7EKD3"/>
<keyword evidence="3" id="KW-1185">Reference proteome</keyword>
<gene>
    <name evidence="2" type="ORF">E2C01_026855</name>
</gene>
<name>A0A5B7EKD3_PORTR</name>
<comment type="caution">
    <text evidence="2">The sequence shown here is derived from an EMBL/GenBank/DDBJ whole genome shotgun (WGS) entry which is preliminary data.</text>
</comment>